<proteinExistence type="predicted"/>
<dbReference type="PANTHER" id="PTHR11820:SF90">
    <property type="entry name" value="FLUTATHIONE S-TRANSFERASE"/>
    <property type="match status" value="1"/>
</dbReference>
<keyword evidence="3" id="KW-0378">Hydrolase</keyword>
<dbReference type="EMBL" id="FQUZ01000007">
    <property type="protein sequence ID" value="SHE81783.1"/>
    <property type="molecule type" value="Genomic_DNA"/>
</dbReference>
<keyword evidence="3" id="KW-0670">Pyruvate</keyword>
<organism evidence="3 4">
    <name type="scientific">Lampropedia hyalina DSM 16112</name>
    <dbReference type="NCBI Taxonomy" id="1122156"/>
    <lineage>
        <taxon>Bacteria</taxon>
        <taxon>Pseudomonadati</taxon>
        <taxon>Pseudomonadota</taxon>
        <taxon>Betaproteobacteria</taxon>
        <taxon>Burkholderiales</taxon>
        <taxon>Comamonadaceae</taxon>
        <taxon>Lampropedia</taxon>
    </lineage>
</organism>
<evidence type="ECO:0000313" key="3">
    <source>
        <dbReference type="EMBL" id="SHE81783.1"/>
    </source>
</evidence>
<evidence type="ECO:0000313" key="4">
    <source>
        <dbReference type="Proteomes" id="UP000184327"/>
    </source>
</evidence>
<evidence type="ECO:0000259" key="2">
    <source>
        <dbReference type="Pfam" id="PF01557"/>
    </source>
</evidence>
<dbReference type="RefSeq" id="WP_073355090.1">
    <property type="nucleotide sequence ID" value="NZ_FQUZ01000007.1"/>
</dbReference>
<dbReference type="AlphaFoldDB" id="A0A1M4WL52"/>
<dbReference type="InterPro" id="IPR011234">
    <property type="entry name" value="Fumarylacetoacetase-like_C"/>
</dbReference>
<protein>
    <submittedName>
        <fullName evidence="3">Fumarylpyruvate hydrolase</fullName>
    </submittedName>
</protein>
<dbReference type="GO" id="GO:0046872">
    <property type="term" value="F:metal ion binding"/>
    <property type="evidence" value="ECO:0007669"/>
    <property type="project" value="UniProtKB-KW"/>
</dbReference>
<dbReference type="SUPFAM" id="SSF56529">
    <property type="entry name" value="FAH"/>
    <property type="match status" value="1"/>
</dbReference>
<dbReference type="PANTHER" id="PTHR11820">
    <property type="entry name" value="ACYLPYRUVASE"/>
    <property type="match status" value="1"/>
</dbReference>
<dbReference type="Gene3D" id="3.90.850.10">
    <property type="entry name" value="Fumarylacetoacetase-like, C-terminal domain"/>
    <property type="match status" value="1"/>
</dbReference>
<keyword evidence="1" id="KW-0479">Metal-binding</keyword>
<dbReference type="InterPro" id="IPR036663">
    <property type="entry name" value="Fumarylacetoacetase_C_sf"/>
</dbReference>
<keyword evidence="4" id="KW-1185">Reference proteome</keyword>
<dbReference type="GO" id="GO:0018773">
    <property type="term" value="F:acetylpyruvate hydrolase activity"/>
    <property type="evidence" value="ECO:0007669"/>
    <property type="project" value="TreeGrafter"/>
</dbReference>
<dbReference type="STRING" id="1122156.SAMN02745117_00885"/>
<gene>
    <name evidence="3" type="ORF">SAMN02745117_00885</name>
</gene>
<feature type="domain" description="Fumarylacetoacetase-like C-terminal" evidence="2">
    <location>
        <begin position="28"/>
        <end position="232"/>
    </location>
</feature>
<name>A0A1M4WL52_9BURK</name>
<accession>A0A1M4WL52</accession>
<evidence type="ECO:0000256" key="1">
    <source>
        <dbReference type="ARBA" id="ARBA00022723"/>
    </source>
</evidence>
<sequence length="232" mass="24933">MPSYLFPPAAPAAIGIHSSEQLFPVHRIYCVGQNYAKHAQEMGSSGREAPFFFMKPADSIVFVPEGSTGQIVYPSLTQDLHHEVELVIAIGQGGQHIAPEQAQEHVFGYAVGLDMTRRDIQASLKKAGRPWSLAKGFDQSAPIGPILPRQAVPGIENASVRLLVNGSEKQQGSTEELIWKLAEVIAHISNGWTLQPGDLIFTGTPAGVGPVVAGDVMQAQIDGLPELRVQVQ</sequence>
<dbReference type="Proteomes" id="UP000184327">
    <property type="component" value="Unassembled WGS sequence"/>
</dbReference>
<dbReference type="OrthoDB" id="9805307at2"/>
<dbReference type="Pfam" id="PF01557">
    <property type="entry name" value="FAA_hydrolase"/>
    <property type="match status" value="1"/>
</dbReference>
<reference evidence="3 4" key="1">
    <citation type="submission" date="2016-11" db="EMBL/GenBank/DDBJ databases">
        <authorList>
            <person name="Jaros S."/>
            <person name="Januszkiewicz K."/>
            <person name="Wedrychowicz H."/>
        </authorList>
    </citation>
    <scope>NUCLEOTIDE SEQUENCE [LARGE SCALE GENOMIC DNA]</scope>
    <source>
        <strain evidence="3 4">DSM 16112</strain>
    </source>
</reference>